<organism evidence="3 4">
    <name type="scientific">Sanguibacter gelidistatuariae</name>
    <dbReference type="NCBI Taxonomy" id="1814289"/>
    <lineage>
        <taxon>Bacteria</taxon>
        <taxon>Bacillati</taxon>
        <taxon>Actinomycetota</taxon>
        <taxon>Actinomycetes</taxon>
        <taxon>Micrococcales</taxon>
        <taxon>Sanguibacteraceae</taxon>
        <taxon>Sanguibacter</taxon>
    </lineage>
</organism>
<evidence type="ECO:0000256" key="1">
    <source>
        <dbReference type="SAM" id="MobiDB-lite"/>
    </source>
</evidence>
<dbReference type="AlphaFoldDB" id="A0A1G6RFE0"/>
<sequence length="325" mass="34970">MSAVGSQAGTPDYQTAQRPSWSALPPAVRSEVEARCGSAVVSAATQSAGFTPGLACRLTLADGTGVFLKGAHETTWPWVVSSYRTEAATVVALPAAVRAPALRWTAEVDGWFLAAYEDVSGRHPARPWSSADIDVVLGALTRVAGALTPVPDAFDAPDYREEFSAFAGNLDGLDPRVVPADYAREARRLADRVLRDAPATTLCHNDLRDDNLLIDATGEVRIFDWNFVSAAPAWFDLVGLVCSIAGDGGDADALVARHPLTNDVDADLIDGTLALLFGYYVTAAVQEEVATSPWLRRHQRWYRNATWSWLCSRRGWDPSGVLSLG</sequence>
<dbReference type="OrthoDB" id="2570531at2"/>
<keyword evidence="3" id="KW-0808">Transferase</keyword>
<feature type="domain" description="Aminoglycoside phosphotransferase" evidence="2">
    <location>
        <begin position="80"/>
        <end position="243"/>
    </location>
</feature>
<dbReference type="Pfam" id="PF01636">
    <property type="entry name" value="APH"/>
    <property type="match status" value="1"/>
</dbReference>
<evidence type="ECO:0000313" key="4">
    <source>
        <dbReference type="Proteomes" id="UP000199039"/>
    </source>
</evidence>
<feature type="region of interest" description="Disordered" evidence="1">
    <location>
        <begin position="1"/>
        <end position="21"/>
    </location>
</feature>
<reference evidence="3 4" key="1">
    <citation type="submission" date="2016-09" db="EMBL/GenBank/DDBJ databases">
        <authorList>
            <person name="Capua I."/>
            <person name="De Benedictis P."/>
            <person name="Joannis T."/>
            <person name="Lombin L.H."/>
            <person name="Cattoli G."/>
        </authorList>
    </citation>
    <scope>NUCLEOTIDE SEQUENCE [LARGE SCALE GENOMIC DNA]</scope>
    <source>
        <strain evidence="3 4">ISLP-3</strain>
    </source>
</reference>
<protein>
    <submittedName>
        <fullName evidence="3">Ser/Thr protein kinase RdoA involved in Cpx stress response, MazF antagonist</fullName>
    </submittedName>
</protein>
<evidence type="ECO:0000313" key="3">
    <source>
        <dbReference type="EMBL" id="SDD03278.1"/>
    </source>
</evidence>
<keyword evidence="3" id="KW-0418">Kinase</keyword>
<proteinExistence type="predicted"/>
<dbReference type="InterPro" id="IPR011009">
    <property type="entry name" value="Kinase-like_dom_sf"/>
</dbReference>
<gene>
    <name evidence="3" type="ORF">SAMN05216410_2675</name>
</gene>
<dbReference type="STRING" id="1814289.SAMN05216410_2675"/>
<feature type="compositionally biased region" description="Polar residues" evidence="1">
    <location>
        <begin position="1"/>
        <end position="20"/>
    </location>
</feature>
<keyword evidence="4" id="KW-1185">Reference proteome</keyword>
<dbReference type="EMBL" id="FMYH01000005">
    <property type="protein sequence ID" value="SDD03278.1"/>
    <property type="molecule type" value="Genomic_DNA"/>
</dbReference>
<accession>A0A1G6RFE0</accession>
<evidence type="ECO:0000259" key="2">
    <source>
        <dbReference type="Pfam" id="PF01636"/>
    </source>
</evidence>
<dbReference type="RefSeq" id="WP_093183928.1">
    <property type="nucleotide sequence ID" value="NZ_FMYH01000005.1"/>
</dbReference>
<dbReference type="GO" id="GO:0016301">
    <property type="term" value="F:kinase activity"/>
    <property type="evidence" value="ECO:0007669"/>
    <property type="project" value="UniProtKB-KW"/>
</dbReference>
<name>A0A1G6RFE0_9MICO</name>
<dbReference type="SUPFAM" id="SSF56112">
    <property type="entry name" value="Protein kinase-like (PK-like)"/>
    <property type="match status" value="1"/>
</dbReference>
<dbReference type="InterPro" id="IPR002575">
    <property type="entry name" value="Aminoglycoside_PTrfase"/>
</dbReference>
<dbReference type="Gene3D" id="3.90.1200.10">
    <property type="match status" value="1"/>
</dbReference>
<dbReference type="Proteomes" id="UP000199039">
    <property type="component" value="Unassembled WGS sequence"/>
</dbReference>